<organism evidence="9 10">
    <name type="scientific">Ruminiclostridium cellobioparum subsp. termitidis CT1112</name>
    <dbReference type="NCBI Taxonomy" id="1195236"/>
    <lineage>
        <taxon>Bacteria</taxon>
        <taxon>Bacillati</taxon>
        <taxon>Bacillota</taxon>
        <taxon>Clostridia</taxon>
        <taxon>Eubacteriales</taxon>
        <taxon>Oscillospiraceae</taxon>
        <taxon>Ruminiclostridium</taxon>
    </lineage>
</organism>
<feature type="domain" description="DUF4982" evidence="6">
    <location>
        <begin position="603"/>
        <end position="675"/>
    </location>
</feature>
<feature type="domain" description="Glycoside hydrolase family 2 immunoglobulin-like beta-sandwich" evidence="4">
    <location>
        <begin position="169"/>
        <end position="274"/>
    </location>
</feature>
<dbReference type="InterPro" id="IPR006102">
    <property type="entry name" value="Ig-like_GH2"/>
</dbReference>
<dbReference type="SUPFAM" id="SSF49303">
    <property type="entry name" value="beta-Galactosidase/glucuronidase domain"/>
    <property type="match status" value="1"/>
</dbReference>
<dbReference type="GO" id="GO:0005975">
    <property type="term" value="P:carbohydrate metabolic process"/>
    <property type="evidence" value="ECO:0007669"/>
    <property type="project" value="InterPro"/>
</dbReference>
<dbReference type="InterPro" id="IPR013783">
    <property type="entry name" value="Ig-like_fold"/>
</dbReference>
<comment type="similarity">
    <text evidence="1">Belongs to the glycosyl hydrolase 2 family.</text>
</comment>
<dbReference type="InterPro" id="IPR040605">
    <property type="entry name" value="Glyco_hydro2_dom5"/>
</dbReference>
<dbReference type="InterPro" id="IPR032311">
    <property type="entry name" value="DUF4982"/>
</dbReference>
<evidence type="ECO:0000313" key="10">
    <source>
        <dbReference type="Proteomes" id="UP000014155"/>
    </source>
</evidence>
<dbReference type="InterPro" id="IPR023232">
    <property type="entry name" value="Glyco_hydro_2_AS"/>
</dbReference>
<gene>
    <name evidence="9" type="ORF">CTER_0944</name>
</gene>
<evidence type="ECO:0000259" key="6">
    <source>
        <dbReference type="Pfam" id="PF16355"/>
    </source>
</evidence>
<dbReference type="PANTHER" id="PTHR42732:SF1">
    <property type="entry name" value="BETA-MANNOSIDASE"/>
    <property type="match status" value="1"/>
</dbReference>
<dbReference type="InterPro" id="IPR054593">
    <property type="entry name" value="Beta-mannosidase-like_N2"/>
</dbReference>
<dbReference type="Gene3D" id="2.60.40.10">
    <property type="entry name" value="Immunoglobulins"/>
    <property type="match status" value="3"/>
</dbReference>
<dbReference type="InterPro" id="IPR006103">
    <property type="entry name" value="Glyco_hydro_2_cat"/>
</dbReference>
<dbReference type="Pfam" id="PF16355">
    <property type="entry name" value="DUF4982"/>
    <property type="match status" value="1"/>
</dbReference>
<sequence length="793" mass="89771">MKNYLPKRLSFNHDWLFQLEDTINGEAPALNDESWRKLNLPHDWSIEYPVDQRNRTGSGGGFAKAGIAWYRKHFKTTEDIRNKHISLMFDGVYMDSTVYLNGKEIGRCSYGYSSFSVDLSDCLEEDNVIAVRVDNSLQPNSRWYTGSGIYRNVWMDIYENVHIAQWGVFCYTDKICKEINQASLRISATINNKSNKRVNTGVIHRIYDHEGNQVSFSGAPLTLEPGAGGETLVYPGIKHPHLWTDTDPYLYTLKSTVVVNSEPVDTVLTRIGVRTATFDSDKGFLLNGENVKIKGVCIHHDCGPSGAVGYRETLERRLQTLKEMGCNGIRCAHNPPAPELLDLCDELGFLVMDEAFDEWMLTKDKNNNYYSEGFAYGYSQFFGNNAEKDLLRMLHRDRNHPSVIVWSIGNEIPEQCSQDGVKILKFLRDICHREDSSRMVTCACDNIESIQPYIARNDFLSELDVVGYNYTGRWRQRAETLYDEDRINYPERRICGSENSAGWGAVRGIYGSDLSYATQTLDFQWLWRYTASRDFIAGDFIWTGFDYLGECRWPSRGSTAGHIDTAGFVKDSFYFLRSIWNTEKITLHLLPHWNWEGEEGDFKQVIAYTNCDEVALYLNGRLVGKKSFHCPRHGCVTAWNDFPKIKATTHDLHLTWDVPYEPGELKAVGYKNGEAAVETVVRSTGKPVALGAVTDRQEIAVDGVFHINISTIDSNGLHVPDASPVIHCEVKGPAHLVGMDSGDLSDHTLYNSPDRKMFSGYLMAMIYADGPGTIDVVFSTEGMSDLEVRVKSK</sequence>
<dbReference type="Pfam" id="PF22666">
    <property type="entry name" value="Glyco_hydro_2_N2"/>
    <property type="match status" value="1"/>
</dbReference>
<dbReference type="EMBL" id="AORV01000022">
    <property type="protein sequence ID" value="EMS73068.1"/>
    <property type="molecule type" value="Genomic_DNA"/>
</dbReference>
<feature type="domain" description="Beta-mannosidase-like galactose-binding" evidence="8">
    <location>
        <begin position="69"/>
        <end position="139"/>
    </location>
</feature>
<dbReference type="InterPro" id="IPR006101">
    <property type="entry name" value="Glyco_hydro_2"/>
</dbReference>
<feature type="domain" description="Glycoside hydrolase family 2 catalytic" evidence="5">
    <location>
        <begin position="281"/>
        <end position="547"/>
    </location>
</feature>
<dbReference type="EC" id="3.2.1.23" evidence="9"/>
<evidence type="ECO:0000256" key="2">
    <source>
        <dbReference type="ARBA" id="ARBA00022801"/>
    </source>
</evidence>
<keyword evidence="10" id="KW-1185">Reference proteome</keyword>
<dbReference type="AlphaFoldDB" id="S0FWW9"/>
<dbReference type="InterPro" id="IPR017853">
    <property type="entry name" value="GH"/>
</dbReference>
<dbReference type="InterPro" id="IPR036156">
    <property type="entry name" value="Beta-gal/glucu_dom_sf"/>
</dbReference>
<dbReference type="RefSeq" id="WP_004624398.1">
    <property type="nucleotide sequence ID" value="NZ_AORV01000022.1"/>
</dbReference>
<dbReference type="Pfam" id="PF18565">
    <property type="entry name" value="Glyco_hydro2_C5"/>
    <property type="match status" value="1"/>
</dbReference>
<dbReference type="eggNOG" id="COG3250">
    <property type="taxonomic scope" value="Bacteria"/>
</dbReference>
<evidence type="ECO:0000256" key="3">
    <source>
        <dbReference type="ARBA" id="ARBA00023295"/>
    </source>
</evidence>
<dbReference type="PATRIC" id="fig|1195236.3.peg.1234"/>
<name>S0FWW9_RUMCE</name>
<proteinExistence type="inferred from homology"/>
<dbReference type="Gene3D" id="3.20.20.80">
    <property type="entry name" value="Glycosidases"/>
    <property type="match status" value="1"/>
</dbReference>
<evidence type="ECO:0000259" key="8">
    <source>
        <dbReference type="Pfam" id="PF22666"/>
    </source>
</evidence>
<dbReference type="InterPro" id="IPR051913">
    <property type="entry name" value="GH2_Domain-Containing"/>
</dbReference>
<evidence type="ECO:0000259" key="5">
    <source>
        <dbReference type="Pfam" id="PF02836"/>
    </source>
</evidence>
<dbReference type="PRINTS" id="PR00132">
    <property type="entry name" value="GLHYDRLASE2"/>
</dbReference>
<accession>S0FWW9</accession>
<dbReference type="Proteomes" id="UP000014155">
    <property type="component" value="Unassembled WGS sequence"/>
</dbReference>
<evidence type="ECO:0000313" key="9">
    <source>
        <dbReference type="EMBL" id="EMS73068.1"/>
    </source>
</evidence>
<evidence type="ECO:0000256" key="1">
    <source>
        <dbReference type="ARBA" id="ARBA00007401"/>
    </source>
</evidence>
<dbReference type="PROSITE" id="PS00608">
    <property type="entry name" value="GLYCOSYL_HYDROL_F2_2"/>
    <property type="match status" value="1"/>
</dbReference>
<reference evidence="9 10" key="1">
    <citation type="journal article" date="2013" name="Genome Announc.">
        <title>Draft Genome Sequence of the Cellulolytic, Mesophilic, Anaerobic Bacterium Clostridium termitidis Strain CT1112 (DSM 5398).</title>
        <authorList>
            <person name="Lal S."/>
            <person name="Ramachandran U."/>
            <person name="Zhang X."/>
            <person name="Munir R."/>
            <person name="Sparling R."/>
            <person name="Levin D.B."/>
        </authorList>
    </citation>
    <scope>NUCLEOTIDE SEQUENCE [LARGE SCALE GENOMIC DNA]</scope>
    <source>
        <strain evidence="9 10">CT1112</strain>
    </source>
</reference>
<keyword evidence="2 9" id="KW-0378">Hydrolase</keyword>
<dbReference type="Pfam" id="PF02836">
    <property type="entry name" value="Glyco_hydro_2_C"/>
    <property type="match status" value="1"/>
</dbReference>
<dbReference type="STRING" id="1195236.CTER_0944"/>
<evidence type="ECO:0000259" key="4">
    <source>
        <dbReference type="Pfam" id="PF00703"/>
    </source>
</evidence>
<dbReference type="SUPFAM" id="SSF51445">
    <property type="entry name" value="(Trans)glycosidases"/>
    <property type="match status" value="1"/>
</dbReference>
<dbReference type="Pfam" id="PF00703">
    <property type="entry name" value="Glyco_hydro_2"/>
    <property type="match status" value="1"/>
</dbReference>
<dbReference type="GO" id="GO:0004565">
    <property type="term" value="F:beta-galactosidase activity"/>
    <property type="evidence" value="ECO:0007669"/>
    <property type="project" value="UniProtKB-EC"/>
</dbReference>
<dbReference type="SUPFAM" id="SSF49785">
    <property type="entry name" value="Galactose-binding domain-like"/>
    <property type="match status" value="1"/>
</dbReference>
<comment type="caution">
    <text evidence="9">The sequence shown here is derived from an EMBL/GenBank/DDBJ whole genome shotgun (WGS) entry which is preliminary data.</text>
</comment>
<dbReference type="Gene3D" id="2.60.120.260">
    <property type="entry name" value="Galactose-binding domain-like"/>
    <property type="match status" value="1"/>
</dbReference>
<feature type="domain" description="Glycoside hydrolase family 2" evidence="7">
    <location>
        <begin position="693"/>
        <end position="787"/>
    </location>
</feature>
<dbReference type="InterPro" id="IPR008979">
    <property type="entry name" value="Galactose-bd-like_sf"/>
</dbReference>
<evidence type="ECO:0000259" key="7">
    <source>
        <dbReference type="Pfam" id="PF18565"/>
    </source>
</evidence>
<protein>
    <submittedName>
        <fullName evidence="9">Beta-galactosidase/beta-glucuronidase</fullName>
        <ecNumber evidence="9">3.2.1.23</ecNumber>
    </submittedName>
</protein>
<keyword evidence="3 9" id="KW-0326">Glycosidase</keyword>
<dbReference type="PANTHER" id="PTHR42732">
    <property type="entry name" value="BETA-GALACTOSIDASE"/>
    <property type="match status" value="1"/>
</dbReference>